<dbReference type="PANTHER" id="PTHR31896:SF64">
    <property type="entry name" value="TRICHOTHECENE 3-O-ACETYLTRANSFERASE"/>
    <property type="match status" value="1"/>
</dbReference>
<name>A0A9P4MLF9_9PEZI</name>
<organism evidence="3 4">
    <name type="scientific">Myriangium duriaei CBS 260.36</name>
    <dbReference type="NCBI Taxonomy" id="1168546"/>
    <lineage>
        <taxon>Eukaryota</taxon>
        <taxon>Fungi</taxon>
        <taxon>Dikarya</taxon>
        <taxon>Ascomycota</taxon>
        <taxon>Pezizomycotina</taxon>
        <taxon>Dothideomycetes</taxon>
        <taxon>Dothideomycetidae</taxon>
        <taxon>Myriangiales</taxon>
        <taxon>Myriangiaceae</taxon>
        <taxon>Myriangium</taxon>
    </lineage>
</organism>
<dbReference type="AlphaFoldDB" id="A0A9P4MLF9"/>
<dbReference type="InterPro" id="IPR051283">
    <property type="entry name" value="Sec_Metabolite_Acyltrans"/>
</dbReference>
<keyword evidence="4" id="KW-1185">Reference proteome</keyword>
<reference evidence="3" key="1">
    <citation type="journal article" date="2020" name="Stud. Mycol.">
        <title>101 Dothideomycetes genomes: a test case for predicting lifestyles and emergence of pathogens.</title>
        <authorList>
            <person name="Haridas S."/>
            <person name="Albert R."/>
            <person name="Binder M."/>
            <person name="Bloem J."/>
            <person name="Labutti K."/>
            <person name="Salamov A."/>
            <person name="Andreopoulos B."/>
            <person name="Baker S."/>
            <person name="Barry K."/>
            <person name="Bills G."/>
            <person name="Bluhm B."/>
            <person name="Cannon C."/>
            <person name="Castanera R."/>
            <person name="Culley D."/>
            <person name="Daum C."/>
            <person name="Ezra D."/>
            <person name="Gonzalez J."/>
            <person name="Henrissat B."/>
            <person name="Kuo A."/>
            <person name="Liang C."/>
            <person name="Lipzen A."/>
            <person name="Lutzoni F."/>
            <person name="Magnuson J."/>
            <person name="Mondo S."/>
            <person name="Nolan M."/>
            <person name="Ohm R."/>
            <person name="Pangilinan J."/>
            <person name="Park H.-J."/>
            <person name="Ramirez L."/>
            <person name="Alfaro M."/>
            <person name="Sun H."/>
            <person name="Tritt A."/>
            <person name="Yoshinaga Y."/>
            <person name="Zwiers L.-H."/>
            <person name="Turgeon B."/>
            <person name="Goodwin S."/>
            <person name="Spatafora J."/>
            <person name="Crous P."/>
            <person name="Grigoriev I."/>
        </authorList>
    </citation>
    <scope>NUCLEOTIDE SEQUENCE</scope>
    <source>
        <strain evidence="3">CBS 260.36</strain>
    </source>
</reference>
<feature type="domain" description="Trichothecene 3-O-acetyltransferase-like N-terminal" evidence="2">
    <location>
        <begin position="20"/>
        <end position="175"/>
    </location>
</feature>
<dbReference type="InterPro" id="IPR023213">
    <property type="entry name" value="CAT-like_dom_sf"/>
</dbReference>
<sequence>MASLDFSLDVFAELAGMHGLYTQVSLFYALPPAADLTTLSAHITSTLTTGLRRLASSFPWTAGQVVRLHNPDAWGRHFRIRPLDPSPRLVVRDLRHDEGTSSLATLREAGFPFSLLGEEWLAPCSTLAFDLPEKPVLMVQANLLRDGVVVTVNTEHQVMDFVGQGAVMALLDKACRGVEFSAEEVELGNRERRNMTPLLDEDVEAGPGLTYQFRPEQSSVQHEPETVIDDTQAECEWGYFNVSATSLVALKEKVTSQLKEGYVSTDDCLSALLWQCVLRARHPRLRNRQETTIARAVDARRYVGVVKSYPGFLQNMAYATAPIEKLINAPLGHVAAILRGKVDPATSGMGMATRELATALHRTSAQEREKIGVTATLKLDVDLMPSSWASVDCYAFDFGLGFGKPEQVKRPRLAEVEGLTYFMPRNPDGDGAVGIALRKEDMLRLREDKDWCTYANYVG</sequence>
<dbReference type="Pfam" id="PF22664">
    <property type="entry name" value="TRI-like_N"/>
    <property type="match status" value="1"/>
</dbReference>
<gene>
    <name evidence="3" type="ORF">K461DRAFT_277267</name>
</gene>
<dbReference type="GO" id="GO:0016740">
    <property type="term" value="F:transferase activity"/>
    <property type="evidence" value="ECO:0007669"/>
    <property type="project" value="UniProtKB-KW"/>
</dbReference>
<dbReference type="Proteomes" id="UP000799439">
    <property type="component" value="Unassembled WGS sequence"/>
</dbReference>
<evidence type="ECO:0000313" key="3">
    <source>
        <dbReference type="EMBL" id="KAF2154169.1"/>
    </source>
</evidence>
<dbReference type="PANTHER" id="PTHR31896">
    <property type="entry name" value="FAMILY REGULATORY PROTEIN, PUTATIVE (AFU_ORTHOLOGUE AFUA_3G14730)-RELATED"/>
    <property type="match status" value="1"/>
</dbReference>
<comment type="caution">
    <text evidence="3">The sequence shown here is derived from an EMBL/GenBank/DDBJ whole genome shotgun (WGS) entry which is preliminary data.</text>
</comment>
<keyword evidence="1" id="KW-0808">Transferase</keyword>
<dbReference type="InterPro" id="IPR054710">
    <property type="entry name" value="Tri101-like_N"/>
</dbReference>
<evidence type="ECO:0000313" key="4">
    <source>
        <dbReference type="Proteomes" id="UP000799439"/>
    </source>
</evidence>
<evidence type="ECO:0000259" key="2">
    <source>
        <dbReference type="Pfam" id="PF22664"/>
    </source>
</evidence>
<accession>A0A9P4MLF9</accession>
<dbReference type="Gene3D" id="3.30.559.10">
    <property type="entry name" value="Chloramphenicol acetyltransferase-like domain"/>
    <property type="match status" value="2"/>
</dbReference>
<evidence type="ECO:0000256" key="1">
    <source>
        <dbReference type="ARBA" id="ARBA00022679"/>
    </source>
</evidence>
<dbReference type="OrthoDB" id="1862401at2759"/>
<proteinExistence type="predicted"/>
<protein>
    <recommendedName>
        <fullName evidence="2">Trichothecene 3-O-acetyltransferase-like N-terminal domain-containing protein</fullName>
    </recommendedName>
</protein>
<dbReference type="EMBL" id="ML996084">
    <property type="protein sequence ID" value="KAF2154169.1"/>
    <property type="molecule type" value="Genomic_DNA"/>
</dbReference>